<dbReference type="EMBL" id="JANVFS010000024">
    <property type="protein sequence ID" value="KAJ4474110.1"/>
    <property type="molecule type" value="Genomic_DNA"/>
</dbReference>
<dbReference type="Proteomes" id="UP001150238">
    <property type="component" value="Unassembled WGS sequence"/>
</dbReference>
<reference evidence="1" key="1">
    <citation type="submission" date="2022-08" db="EMBL/GenBank/DDBJ databases">
        <authorList>
            <consortium name="DOE Joint Genome Institute"/>
            <person name="Min B."/>
            <person name="Riley R."/>
            <person name="Sierra-Patev S."/>
            <person name="Naranjo-Ortiz M."/>
            <person name="Looney B."/>
            <person name="Konkel Z."/>
            <person name="Slot J.C."/>
            <person name="Sakamoto Y."/>
            <person name="Steenwyk J.L."/>
            <person name="Rokas A."/>
            <person name="Carro J."/>
            <person name="Camarero S."/>
            <person name="Ferreira P."/>
            <person name="Molpeceres G."/>
            <person name="Ruiz-Duenas F.J."/>
            <person name="Serrano A."/>
            <person name="Henrissat B."/>
            <person name="Drula E."/>
            <person name="Hughes K.W."/>
            <person name="Mata J.L."/>
            <person name="Ishikawa N.K."/>
            <person name="Vargas-Isla R."/>
            <person name="Ushijima S."/>
            <person name="Smith C.A."/>
            <person name="Ahrendt S."/>
            <person name="Andreopoulos W."/>
            <person name="He G."/>
            <person name="Labutti K."/>
            <person name="Lipzen A."/>
            <person name="Ng V."/>
            <person name="Sandor L."/>
            <person name="Barry K."/>
            <person name="Martinez A.T."/>
            <person name="Xiao Y."/>
            <person name="Gibbons J.G."/>
            <person name="Terashima K."/>
            <person name="Hibbett D.S."/>
            <person name="Grigoriev I.V."/>
        </authorList>
    </citation>
    <scope>NUCLEOTIDE SEQUENCE</scope>
    <source>
        <strain evidence="1">Sp2 HRB7682 ss15</strain>
    </source>
</reference>
<protein>
    <submittedName>
        <fullName evidence="1">Uncharacterized protein</fullName>
    </submittedName>
</protein>
<dbReference type="AlphaFoldDB" id="A0A9W9DL64"/>
<accession>A0A9W9DL64</accession>
<evidence type="ECO:0000313" key="1">
    <source>
        <dbReference type="EMBL" id="KAJ4474110.1"/>
    </source>
</evidence>
<name>A0A9W9DL64_9AGAR</name>
<reference evidence="1" key="2">
    <citation type="journal article" date="2023" name="Proc. Natl. Acad. Sci. U.S.A.">
        <title>A global phylogenomic analysis of the shiitake genus Lentinula.</title>
        <authorList>
            <person name="Sierra-Patev S."/>
            <person name="Min B."/>
            <person name="Naranjo-Ortiz M."/>
            <person name="Looney B."/>
            <person name="Konkel Z."/>
            <person name="Slot J.C."/>
            <person name="Sakamoto Y."/>
            <person name="Steenwyk J.L."/>
            <person name="Rokas A."/>
            <person name="Carro J."/>
            <person name="Camarero S."/>
            <person name="Ferreira P."/>
            <person name="Molpeceres G."/>
            <person name="Ruiz-Duenas F.J."/>
            <person name="Serrano A."/>
            <person name="Henrissat B."/>
            <person name="Drula E."/>
            <person name="Hughes K.W."/>
            <person name="Mata J.L."/>
            <person name="Ishikawa N.K."/>
            <person name="Vargas-Isla R."/>
            <person name="Ushijima S."/>
            <person name="Smith C.A."/>
            <person name="Donoghue J."/>
            <person name="Ahrendt S."/>
            <person name="Andreopoulos W."/>
            <person name="He G."/>
            <person name="LaButti K."/>
            <person name="Lipzen A."/>
            <person name="Ng V."/>
            <person name="Riley R."/>
            <person name="Sandor L."/>
            <person name="Barry K."/>
            <person name="Martinez A.T."/>
            <person name="Xiao Y."/>
            <person name="Gibbons J.G."/>
            <person name="Terashima K."/>
            <person name="Grigoriev I.V."/>
            <person name="Hibbett D."/>
        </authorList>
    </citation>
    <scope>NUCLEOTIDE SEQUENCE</scope>
    <source>
        <strain evidence="1">Sp2 HRB7682 ss15</strain>
    </source>
</reference>
<sequence>MTCEIIHAEVSYQWKVHLNRDFESNDSKPIYYLTPCMEMAFIVHVVLKPKDETLKERSESEMNIDVPGNVDKVMDDIDNAMDVDGVMDTDEMIDANMDVDEVEDASLKMDVDVDVPTGLGQSTPEDSLVEHFTVVMTPGSWMDDI</sequence>
<organism evidence="1 2">
    <name type="scientific">Lentinula lateritia</name>
    <dbReference type="NCBI Taxonomy" id="40482"/>
    <lineage>
        <taxon>Eukaryota</taxon>
        <taxon>Fungi</taxon>
        <taxon>Dikarya</taxon>
        <taxon>Basidiomycota</taxon>
        <taxon>Agaricomycotina</taxon>
        <taxon>Agaricomycetes</taxon>
        <taxon>Agaricomycetidae</taxon>
        <taxon>Agaricales</taxon>
        <taxon>Marasmiineae</taxon>
        <taxon>Omphalotaceae</taxon>
        <taxon>Lentinula</taxon>
    </lineage>
</organism>
<evidence type="ECO:0000313" key="2">
    <source>
        <dbReference type="Proteomes" id="UP001150238"/>
    </source>
</evidence>
<gene>
    <name evidence="1" type="ORF">C8J55DRAFT_490785</name>
</gene>
<comment type="caution">
    <text evidence="1">The sequence shown here is derived from an EMBL/GenBank/DDBJ whole genome shotgun (WGS) entry which is preliminary data.</text>
</comment>
<proteinExistence type="predicted"/>